<dbReference type="EMBL" id="SWBR01000003">
    <property type="protein sequence ID" value="TKC08375.1"/>
    <property type="molecule type" value="Genomic_DNA"/>
</dbReference>
<dbReference type="OrthoDB" id="9799970at2"/>
<name>A0A4V5NZF7_9SPHI</name>
<dbReference type="InterPro" id="IPR009045">
    <property type="entry name" value="Zn_M74/Hedgehog-like"/>
</dbReference>
<comment type="caution">
    <text evidence="1">The sequence shown here is derived from an EMBL/GenBank/DDBJ whole genome shotgun (WGS) entry which is preliminary data.</text>
</comment>
<dbReference type="Gene3D" id="3.30.1380.10">
    <property type="match status" value="1"/>
</dbReference>
<proteinExistence type="predicted"/>
<keyword evidence="2" id="KW-1185">Reference proteome</keyword>
<dbReference type="RefSeq" id="WP_136842357.1">
    <property type="nucleotide sequence ID" value="NZ_SWBR01000003.1"/>
</dbReference>
<evidence type="ECO:0000313" key="2">
    <source>
        <dbReference type="Proteomes" id="UP000309488"/>
    </source>
</evidence>
<evidence type="ECO:0000313" key="1">
    <source>
        <dbReference type="EMBL" id="TKC08375.1"/>
    </source>
</evidence>
<sequence length="234" mass="26619">MEHIDKIKALQAKAGIEADGIVSSKTWLNIHYLLFGSLPYDINIDSIIKSIQKKIKVRIDGYPWHKTWDILYDLLIVKAEKSDVNKSIDLHNEEMLDNLPEEVVPFAKELITLAADHGITIRITNNTKNKFVPKDSNFTGNEGNYSIYNFGLAFDVKILEKSVADEPESDSPHYEKIAKLGESIGLTWTGNKKAYTTATDFVLRPAWAVRMKEVDMVKELCRRKKENINLLAIL</sequence>
<dbReference type="AlphaFoldDB" id="A0A4V5NZF7"/>
<protein>
    <submittedName>
        <fullName evidence="1">M15 family metallopeptidase</fullName>
    </submittedName>
</protein>
<reference evidence="1 2" key="1">
    <citation type="submission" date="2019-04" db="EMBL/GenBank/DDBJ databases">
        <title>Pedobacter sp. RP-3-22 sp. nov., isolated from Arctic soil.</title>
        <authorList>
            <person name="Dahal R.H."/>
            <person name="Kim D.-U."/>
        </authorList>
    </citation>
    <scope>NUCLEOTIDE SEQUENCE [LARGE SCALE GENOMIC DNA]</scope>
    <source>
        <strain evidence="1 2">RP-3-22</strain>
    </source>
</reference>
<dbReference type="Proteomes" id="UP000309488">
    <property type="component" value="Unassembled WGS sequence"/>
</dbReference>
<accession>A0A4V5NZF7</accession>
<organism evidence="1 2">
    <name type="scientific">Pedobacter polaris</name>
    <dbReference type="NCBI Taxonomy" id="2571273"/>
    <lineage>
        <taxon>Bacteria</taxon>
        <taxon>Pseudomonadati</taxon>
        <taxon>Bacteroidota</taxon>
        <taxon>Sphingobacteriia</taxon>
        <taxon>Sphingobacteriales</taxon>
        <taxon>Sphingobacteriaceae</taxon>
        <taxon>Pedobacter</taxon>
    </lineage>
</organism>
<gene>
    <name evidence="1" type="ORF">FA048_14565</name>
</gene>